<dbReference type="EC" id="2.5.1.21" evidence="1"/>
<reference evidence="1 2" key="2">
    <citation type="submission" date="2019-08" db="EMBL/GenBank/DDBJ databases">
        <title>Amycolatopsis acidicola sp. nov., isolated from peat swamp forest soil.</title>
        <authorList>
            <person name="Srisuk N."/>
        </authorList>
    </citation>
    <scope>NUCLEOTIDE SEQUENCE [LARGE SCALE GENOMIC DNA]</scope>
    <source>
        <strain evidence="1 2">TBRC 6029</strain>
    </source>
</reference>
<proteinExistence type="predicted"/>
<dbReference type="InterPro" id="IPR002060">
    <property type="entry name" value="Squ/phyt_synthse"/>
</dbReference>
<gene>
    <name evidence="1" type="primary">hpnC</name>
    <name evidence="1" type="ORF">FNH05_35245</name>
</gene>
<evidence type="ECO:0000313" key="2">
    <source>
        <dbReference type="Proteomes" id="UP000320011"/>
    </source>
</evidence>
<dbReference type="SFLD" id="SFLDG01212">
    <property type="entry name" value="Phytoene_synthase_like"/>
    <property type="match status" value="1"/>
</dbReference>
<organism evidence="1 2">
    <name type="scientific">Amycolatopsis rhizosphaerae</name>
    <dbReference type="NCBI Taxonomy" id="2053003"/>
    <lineage>
        <taxon>Bacteria</taxon>
        <taxon>Bacillati</taxon>
        <taxon>Actinomycetota</taxon>
        <taxon>Actinomycetes</taxon>
        <taxon>Pseudonocardiales</taxon>
        <taxon>Pseudonocardiaceae</taxon>
        <taxon>Amycolatopsis</taxon>
    </lineage>
</organism>
<dbReference type="SFLD" id="SFLDS00005">
    <property type="entry name" value="Isoprenoid_Synthase_Type_I"/>
    <property type="match status" value="1"/>
</dbReference>
<dbReference type="SUPFAM" id="SSF48576">
    <property type="entry name" value="Terpenoid synthases"/>
    <property type="match status" value="1"/>
</dbReference>
<dbReference type="EMBL" id="VJWX01000668">
    <property type="protein sequence ID" value="TVT19019.1"/>
    <property type="molecule type" value="Genomic_DNA"/>
</dbReference>
<dbReference type="Proteomes" id="UP000320011">
    <property type="component" value="Unassembled WGS sequence"/>
</dbReference>
<dbReference type="OrthoDB" id="9807580at2"/>
<dbReference type="RefSeq" id="WP_144593175.1">
    <property type="nucleotide sequence ID" value="NZ_VJWX01000668.1"/>
</dbReference>
<dbReference type="SFLD" id="SFLDG01018">
    <property type="entry name" value="Squalene/Phytoene_Synthase_Lik"/>
    <property type="match status" value="1"/>
</dbReference>
<dbReference type="AlphaFoldDB" id="A0A558A430"/>
<dbReference type="Gene3D" id="1.10.600.10">
    <property type="entry name" value="Farnesyl Diphosphate Synthase"/>
    <property type="match status" value="1"/>
</dbReference>
<dbReference type="Pfam" id="PF00494">
    <property type="entry name" value="SQS_PSY"/>
    <property type="match status" value="1"/>
</dbReference>
<evidence type="ECO:0000313" key="1">
    <source>
        <dbReference type="EMBL" id="TVT19019.1"/>
    </source>
</evidence>
<dbReference type="InterPro" id="IPR044843">
    <property type="entry name" value="Trans_IPPS_bact-type"/>
</dbReference>
<dbReference type="InterPro" id="IPR008949">
    <property type="entry name" value="Isoprenoid_synthase_dom_sf"/>
</dbReference>
<keyword evidence="1" id="KW-0808">Transferase</keyword>
<dbReference type="GO" id="GO:0051996">
    <property type="term" value="F:squalene synthase [NAD(P)H] activity"/>
    <property type="evidence" value="ECO:0007669"/>
    <property type="project" value="UniProtKB-EC"/>
</dbReference>
<accession>A0A558A430</accession>
<reference evidence="1 2" key="1">
    <citation type="submission" date="2019-07" db="EMBL/GenBank/DDBJ databases">
        <authorList>
            <person name="Duangmal K."/>
            <person name="Teo W.F.A."/>
        </authorList>
    </citation>
    <scope>NUCLEOTIDE SEQUENCE [LARGE SCALE GENOMIC DNA]</scope>
    <source>
        <strain evidence="1 2">TBRC 6029</strain>
    </source>
</reference>
<keyword evidence="2" id="KW-1185">Reference proteome</keyword>
<dbReference type="GO" id="GO:0004311">
    <property type="term" value="F:geranylgeranyl diphosphate synthase activity"/>
    <property type="evidence" value="ECO:0007669"/>
    <property type="project" value="InterPro"/>
</dbReference>
<dbReference type="NCBIfam" id="TIGR03464">
    <property type="entry name" value="HpnC"/>
    <property type="match status" value="1"/>
</dbReference>
<dbReference type="PANTHER" id="PTHR31480">
    <property type="entry name" value="BIFUNCTIONAL LYCOPENE CYCLASE/PHYTOENE SYNTHASE"/>
    <property type="match status" value="1"/>
</dbReference>
<dbReference type="InterPro" id="IPR017827">
    <property type="entry name" value="HSQ_synthase_HpnC"/>
</dbReference>
<comment type="caution">
    <text evidence="1">The sequence shown here is derived from an EMBL/GenBank/DDBJ whole genome shotgun (WGS) entry which is preliminary data.</text>
</comment>
<protein>
    <submittedName>
        <fullName evidence="1">Squalene synthase HpnC</fullName>
        <ecNumber evidence="1">2.5.1.21</ecNumber>
    </submittedName>
</protein>
<sequence>MVATAGAALAEKKRAENFPVALRILPRDLRRDLGAVYDVVRVIDDLGDESAGDATAALLRFRKDLARAWEGAPEEPVLRRLVPTIRARRLDREPFDRLVLANLQDQRITRYATQAELEAYCALSANPVGRIVLRIFGAESADSSEAARASDLVCTALQLLEHCQDVAEDRRKGRIYLPQEDLKAFSVAEEDLDAVSASRGLRGVVAAQTGKAQDQLRQGAVLVSQVHGWARPAISGYVAGGLATAEALRRARWDVLSATPRPRKRDVLRHLAVLMVWGGRR</sequence>
<name>A0A558A430_9PSEU</name>